<gene>
    <name evidence="3" type="ORF">DEO72_LG7g2450</name>
</gene>
<accession>A0A4D6MME7</accession>
<dbReference type="InterPro" id="IPR036390">
    <property type="entry name" value="WH_DNA-bd_sf"/>
</dbReference>
<evidence type="ECO:0000256" key="1">
    <source>
        <dbReference type="ARBA" id="ARBA00022737"/>
    </source>
</evidence>
<dbReference type="PANTHER" id="PTHR11017:SF263">
    <property type="entry name" value="ADP-RIBOSYL CYCLASE_CYCLIC ADP-RIBOSE HYDROLASE"/>
    <property type="match status" value="1"/>
</dbReference>
<name>A0A4D6MME7_VIGUN</name>
<sequence length="224" mass="26014">MSLTEVYDVMKLSYNGLDRKEKQIFLDLACFFLGSHVRVNAGDLKYLLKEDENDDTIVVGLERLKDKALITSFDDNFVSMHDALQEMAWEIVHQESRKPGSSTWLLDPNDDVYKALKNDKCLCAIRSLRIHLPTTGKKKLIPGIFAEMSSRLQFLEISVENNDDLFDQVYPLAEELQFLETELRFLCWLHYPLKSLPENFSTDKLVILKLQHGRMEKLWEGLKV</sequence>
<protein>
    <recommendedName>
        <fullName evidence="2">Disease resistance protein Roq1-like winged-helix domain-containing protein</fullName>
    </recommendedName>
</protein>
<dbReference type="GO" id="GO:0006952">
    <property type="term" value="P:defense response"/>
    <property type="evidence" value="ECO:0007669"/>
    <property type="project" value="InterPro"/>
</dbReference>
<dbReference type="Proteomes" id="UP000501690">
    <property type="component" value="Linkage Group LG7"/>
</dbReference>
<dbReference type="InterPro" id="IPR058192">
    <property type="entry name" value="WHD_ROQ1-like"/>
</dbReference>
<dbReference type="AlphaFoldDB" id="A0A4D6MME7"/>
<dbReference type="PANTHER" id="PTHR11017">
    <property type="entry name" value="LEUCINE-RICH REPEAT-CONTAINING PROTEIN"/>
    <property type="match status" value="1"/>
</dbReference>
<dbReference type="InterPro" id="IPR044974">
    <property type="entry name" value="Disease_R_plants"/>
</dbReference>
<dbReference type="Pfam" id="PF23282">
    <property type="entry name" value="WHD_ROQ1"/>
    <property type="match status" value="1"/>
</dbReference>
<proteinExistence type="predicted"/>
<evidence type="ECO:0000313" key="3">
    <source>
        <dbReference type="EMBL" id="QCE01157.1"/>
    </source>
</evidence>
<dbReference type="SUPFAM" id="SSF46785">
    <property type="entry name" value="Winged helix' DNA-binding domain"/>
    <property type="match status" value="1"/>
</dbReference>
<keyword evidence="4" id="KW-1185">Reference proteome</keyword>
<dbReference type="EMBL" id="CP039351">
    <property type="protein sequence ID" value="QCE01157.1"/>
    <property type="molecule type" value="Genomic_DNA"/>
</dbReference>
<reference evidence="3 4" key="1">
    <citation type="submission" date="2019-04" db="EMBL/GenBank/DDBJ databases">
        <title>An improved genome assembly and genetic linkage map for asparagus bean, Vigna unguiculata ssp. sesquipedialis.</title>
        <authorList>
            <person name="Xia Q."/>
            <person name="Zhang R."/>
            <person name="Dong Y."/>
        </authorList>
    </citation>
    <scope>NUCLEOTIDE SEQUENCE [LARGE SCALE GENOMIC DNA]</scope>
    <source>
        <tissue evidence="3">Leaf</tissue>
    </source>
</reference>
<dbReference type="Gene3D" id="1.10.10.10">
    <property type="entry name" value="Winged helix-like DNA-binding domain superfamily/Winged helix DNA-binding domain"/>
    <property type="match status" value="1"/>
</dbReference>
<keyword evidence="1" id="KW-0677">Repeat</keyword>
<organism evidence="3 4">
    <name type="scientific">Vigna unguiculata</name>
    <name type="common">Cowpea</name>
    <dbReference type="NCBI Taxonomy" id="3917"/>
    <lineage>
        <taxon>Eukaryota</taxon>
        <taxon>Viridiplantae</taxon>
        <taxon>Streptophyta</taxon>
        <taxon>Embryophyta</taxon>
        <taxon>Tracheophyta</taxon>
        <taxon>Spermatophyta</taxon>
        <taxon>Magnoliopsida</taxon>
        <taxon>eudicotyledons</taxon>
        <taxon>Gunneridae</taxon>
        <taxon>Pentapetalae</taxon>
        <taxon>rosids</taxon>
        <taxon>fabids</taxon>
        <taxon>Fabales</taxon>
        <taxon>Fabaceae</taxon>
        <taxon>Papilionoideae</taxon>
        <taxon>50 kb inversion clade</taxon>
        <taxon>NPAAA clade</taxon>
        <taxon>indigoferoid/millettioid clade</taxon>
        <taxon>Phaseoleae</taxon>
        <taxon>Vigna</taxon>
    </lineage>
</organism>
<dbReference type="InterPro" id="IPR036388">
    <property type="entry name" value="WH-like_DNA-bd_sf"/>
</dbReference>
<feature type="domain" description="Disease resistance protein Roq1-like winged-helix" evidence="2">
    <location>
        <begin position="19"/>
        <end position="96"/>
    </location>
</feature>
<evidence type="ECO:0000259" key="2">
    <source>
        <dbReference type="Pfam" id="PF23282"/>
    </source>
</evidence>
<evidence type="ECO:0000313" key="4">
    <source>
        <dbReference type="Proteomes" id="UP000501690"/>
    </source>
</evidence>